<accession>A0AB38ZCB1</accession>
<dbReference type="EMBL" id="PP174317">
    <property type="protein sequence ID" value="WUV29367.1"/>
    <property type="molecule type" value="Genomic_DNA"/>
</dbReference>
<dbReference type="Pfam" id="PF11110">
    <property type="entry name" value="Phage_hub_GP28"/>
    <property type="match status" value="1"/>
</dbReference>
<dbReference type="InterPro" id="IPR024342">
    <property type="entry name" value="Phage_T4_Gp28"/>
</dbReference>
<protein>
    <submittedName>
        <fullName evidence="1">Baseplate hub distal subunit</fullName>
    </submittedName>
</protein>
<reference evidence="1" key="1">
    <citation type="submission" date="2024-01" db="EMBL/GenBank/DDBJ databases">
        <title>Isolation and characterization of novel bacteriophages targeting carbapenem-resistant Acinetobacter baumannii.</title>
        <authorList>
            <person name="Kim J."/>
            <person name="Kim S."/>
            <person name="Choi Y.-J."/>
            <person name="Shin M."/>
        </authorList>
    </citation>
    <scope>NUCLEOTIDE SEQUENCE</scope>
</reference>
<proteinExistence type="predicted"/>
<name>A0AB38ZCB1_9CAUD</name>
<sequence>MQGIHLNIVPETKQLNVNGKTIKVPKLGLKHRLLLKPNENHEESMKTLLASIAPNLSMAERDLLTIHLLAYNGKIPNTVIKDGHTYSIEDVYICQKLKFTYGDYEFKFRSPTFELLKGPADILLSQCCVYVKKNDEKIQVPDFMDLPPFVINWVEQITKTIAIDGPNGPIKGLYELVELFDGPTSS</sequence>
<evidence type="ECO:0000313" key="1">
    <source>
        <dbReference type="EMBL" id="WUV29367.1"/>
    </source>
</evidence>
<organism evidence="1">
    <name type="scientific">Acinetobacter phage vB_AbaSt_W16</name>
    <dbReference type="NCBI Taxonomy" id="3116434"/>
    <lineage>
        <taxon>Viruses</taxon>
        <taxon>Duplodnaviria</taxon>
        <taxon>Heunggongvirae</taxon>
        <taxon>Uroviricota</taxon>
        <taxon>Caudoviricetes</taxon>
    </lineage>
</organism>